<dbReference type="Proteomes" id="UP000008694">
    <property type="component" value="Unassembled WGS sequence"/>
</dbReference>
<dbReference type="PANTHER" id="PTHR31293:SF12">
    <property type="entry name" value="RNI-LIKE SUPERFAMILY PROTEIN"/>
    <property type="match status" value="1"/>
</dbReference>
<feature type="non-terminal residue" evidence="1">
    <location>
        <position position="1"/>
    </location>
</feature>
<name>D7MWP1_ARALL</name>
<accession>D7MWP1</accession>
<dbReference type="PANTHER" id="PTHR31293">
    <property type="entry name" value="RNI-LIKE SUPERFAMILY PROTEIN"/>
    <property type="match status" value="1"/>
</dbReference>
<reference evidence="2" key="1">
    <citation type="journal article" date="2011" name="Nat. Genet.">
        <title>The Arabidopsis lyrata genome sequence and the basis of rapid genome size change.</title>
        <authorList>
            <person name="Hu T.T."/>
            <person name="Pattyn P."/>
            <person name="Bakker E.G."/>
            <person name="Cao J."/>
            <person name="Cheng J.-F."/>
            <person name="Clark R.M."/>
            <person name="Fahlgren N."/>
            <person name="Fawcett J.A."/>
            <person name="Grimwood J."/>
            <person name="Gundlach H."/>
            <person name="Haberer G."/>
            <person name="Hollister J.D."/>
            <person name="Ossowski S."/>
            <person name="Ottilar R.P."/>
            <person name="Salamov A.A."/>
            <person name="Schneeberger K."/>
            <person name="Spannagl M."/>
            <person name="Wang X."/>
            <person name="Yang L."/>
            <person name="Nasrallah M.E."/>
            <person name="Bergelson J."/>
            <person name="Carrington J.C."/>
            <person name="Gaut B.S."/>
            <person name="Schmutz J."/>
            <person name="Mayer K.F.X."/>
            <person name="Van de Peer Y."/>
            <person name="Grigoriev I.V."/>
            <person name="Nordborg M."/>
            <person name="Weigel D."/>
            <person name="Guo Y.-L."/>
        </authorList>
    </citation>
    <scope>NUCLEOTIDE SEQUENCE [LARGE SCALE GENOMIC DNA]</scope>
    <source>
        <strain evidence="2">cv. MN47</strain>
    </source>
</reference>
<evidence type="ECO:0000313" key="1">
    <source>
        <dbReference type="EMBL" id="EFH39043.1"/>
    </source>
</evidence>
<dbReference type="InterPro" id="IPR055294">
    <property type="entry name" value="FBL60-like"/>
</dbReference>
<dbReference type="EMBL" id="GL348831">
    <property type="protein sequence ID" value="EFH39043.1"/>
    <property type="molecule type" value="Genomic_DNA"/>
</dbReference>
<proteinExistence type="predicted"/>
<evidence type="ECO:0000313" key="2">
    <source>
        <dbReference type="Proteomes" id="UP000008694"/>
    </source>
</evidence>
<gene>
    <name evidence="1" type="ORF">ARALYDRAFT_655833</name>
</gene>
<organism evidence="2">
    <name type="scientific">Arabidopsis lyrata subsp. lyrata</name>
    <name type="common">Lyre-leaved rock-cress</name>
    <dbReference type="NCBI Taxonomy" id="81972"/>
    <lineage>
        <taxon>Eukaryota</taxon>
        <taxon>Viridiplantae</taxon>
        <taxon>Streptophyta</taxon>
        <taxon>Embryophyta</taxon>
        <taxon>Tracheophyta</taxon>
        <taxon>Spermatophyta</taxon>
        <taxon>Magnoliopsida</taxon>
        <taxon>eudicotyledons</taxon>
        <taxon>Gunneridae</taxon>
        <taxon>Pentapetalae</taxon>
        <taxon>rosids</taxon>
        <taxon>malvids</taxon>
        <taxon>Brassicales</taxon>
        <taxon>Brassicaceae</taxon>
        <taxon>Camelineae</taxon>
        <taxon>Arabidopsis</taxon>
    </lineage>
</organism>
<dbReference type="HOGENOM" id="CLU_2447102_0_0_1"/>
<dbReference type="STRING" id="81972.D7MWP1"/>
<dbReference type="Gramene" id="Al_scaffold_0164_2">
    <property type="protein sequence ID" value="Al_scaffold_0164_2"/>
    <property type="gene ID" value="Al_scaffold_0164_2"/>
</dbReference>
<sequence>VLTFCCDPIPVFKNLTQLSIKTGPELGWESLPGLLNKSPLLETLFLKVINETSVPPQVERRFECGGGADEDRKTLMEQVKHFLEEMKLEE</sequence>
<keyword evidence="2" id="KW-1185">Reference proteome</keyword>
<dbReference type="AlphaFoldDB" id="D7MWP1"/>
<protein>
    <submittedName>
        <fullName evidence="1">Predicted protein</fullName>
    </submittedName>
</protein>